<dbReference type="AlphaFoldDB" id="A0AA36FYY3"/>
<evidence type="ECO:0000313" key="2">
    <source>
        <dbReference type="EMBL" id="CAJ0573418.1"/>
    </source>
</evidence>
<feature type="non-terminal residue" evidence="2">
    <location>
        <position position="384"/>
    </location>
</feature>
<evidence type="ECO:0000256" key="1">
    <source>
        <dbReference type="SAM" id="MobiDB-lite"/>
    </source>
</evidence>
<gene>
    <name evidence="2" type="ORF">MSPICULIGERA_LOCUS11776</name>
</gene>
<feature type="compositionally biased region" description="Basic and acidic residues" evidence="1">
    <location>
        <begin position="355"/>
        <end position="378"/>
    </location>
</feature>
<proteinExistence type="predicted"/>
<keyword evidence="3" id="KW-1185">Reference proteome</keyword>
<feature type="region of interest" description="Disordered" evidence="1">
    <location>
        <begin position="353"/>
        <end position="384"/>
    </location>
</feature>
<protein>
    <submittedName>
        <fullName evidence="2">Uncharacterized protein</fullName>
    </submittedName>
</protein>
<sequence>MWPLDPESLLNVASADDDFKQRIRQMPKYWETVDTVFDGYIIDYHFVTFADASILLKNATIARENKEYLEQMPVCRRIQDMPLELLRIVADGLDHWDYFSALKAVPRFIHTGRYVTDFALSRVTVRGIPRADGTKETQIKIDHVQYDAQTTAWLLGRAEHVFIILFDPTITEFPDVRLPCCETWKLLPVETDGPTWPGLVDKFKKACRRTLHLRGHPYFEAGPCWASLLQQAGATDKRLMGWVSVEVKKVGVEHLPYLLPFNGPKLTLTWSPRQPPEDHQALWHFIEAAIAMPLGRGQRIKVNFVPELQPETLSPQMFVGIMMNEGRGRDDDEMYWIIDNDRAFSIHIDRRKLRVQGEKPRRPPRDQQHAAARVRMDTPRPNMR</sequence>
<accession>A0AA36FYY3</accession>
<dbReference type="Proteomes" id="UP001177023">
    <property type="component" value="Unassembled WGS sequence"/>
</dbReference>
<evidence type="ECO:0000313" key="3">
    <source>
        <dbReference type="Proteomes" id="UP001177023"/>
    </source>
</evidence>
<organism evidence="2 3">
    <name type="scientific">Mesorhabditis spiculigera</name>
    <dbReference type="NCBI Taxonomy" id="96644"/>
    <lineage>
        <taxon>Eukaryota</taxon>
        <taxon>Metazoa</taxon>
        <taxon>Ecdysozoa</taxon>
        <taxon>Nematoda</taxon>
        <taxon>Chromadorea</taxon>
        <taxon>Rhabditida</taxon>
        <taxon>Rhabditina</taxon>
        <taxon>Rhabditomorpha</taxon>
        <taxon>Rhabditoidea</taxon>
        <taxon>Rhabditidae</taxon>
        <taxon>Mesorhabditinae</taxon>
        <taxon>Mesorhabditis</taxon>
    </lineage>
</organism>
<comment type="caution">
    <text evidence="2">The sequence shown here is derived from an EMBL/GenBank/DDBJ whole genome shotgun (WGS) entry which is preliminary data.</text>
</comment>
<reference evidence="2" key="1">
    <citation type="submission" date="2023-06" db="EMBL/GenBank/DDBJ databases">
        <authorList>
            <person name="Delattre M."/>
        </authorList>
    </citation>
    <scope>NUCLEOTIDE SEQUENCE</scope>
    <source>
        <strain evidence="2">AF72</strain>
    </source>
</reference>
<dbReference type="EMBL" id="CATQJA010002618">
    <property type="protein sequence ID" value="CAJ0573418.1"/>
    <property type="molecule type" value="Genomic_DNA"/>
</dbReference>
<name>A0AA36FYY3_9BILA</name>